<feature type="compositionally biased region" description="Basic residues" evidence="1">
    <location>
        <begin position="72"/>
        <end position="103"/>
    </location>
</feature>
<feature type="region of interest" description="Disordered" evidence="1">
    <location>
        <begin position="70"/>
        <end position="103"/>
    </location>
</feature>
<keyword evidence="2" id="KW-0472">Membrane</keyword>
<dbReference type="OrthoDB" id="8197295at2759"/>
<evidence type="ECO:0000313" key="4">
    <source>
        <dbReference type="Proteomes" id="UP000694846"/>
    </source>
</evidence>
<accession>A0A2S2QUF0</accession>
<dbReference type="RefSeq" id="XP_025408206.1">
    <property type="nucleotide sequence ID" value="XM_025552421.1"/>
</dbReference>
<name>A0A2S2QUF0_9HEMI</name>
<evidence type="ECO:0000313" key="9">
    <source>
        <dbReference type="RefSeq" id="XP_025408203.1"/>
    </source>
</evidence>
<dbReference type="EMBL" id="GGMS01011947">
    <property type="protein sequence ID" value="MBY81150.1"/>
    <property type="molecule type" value="Transcribed_RNA"/>
</dbReference>
<evidence type="ECO:0000313" key="11">
    <source>
        <dbReference type="RefSeq" id="XP_025408205.1"/>
    </source>
</evidence>
<dbReference type="RefSeq" id="XP_025408203.1">
    <property type="nucleotide sequence ID" value="XM_025552418.1"/>
</dbReference>
<protein>
    <submittedName>
        <fullName evidence="5 6">Uncharacterized protein LOC112681996</fullName>
    </submittedName>
</protein>
<proteinExistence type="predicted"/>
<dbReference type="Proteomes" id="UP000694846">
    <property type="component" value="Unplaced"/>
</dbReference>
<sequence length="272" mass="31870">MNTKLRVQEKAVSTDPEQSGDLDYEDYSVHHILAALVNRKVISIKADICEAKLKWRIQPKLLVQRLAEKNSKNKRKLGRRKGRCMHSCHKHHHHNHHHHHHHRHDLDHKLFHHHHHHCDGIVRQEEQSQVEEFPQTQRPVPYLGGHILTAALQRSTAGMSEDNRNYIETQNPKTRIKKKSRRTRFGDEKQNVMRPHPVPTIHPDDLPQRARWTIIITAGLLLITCMLLVGVTLRMAPVIDELVRNQNEELMNSLDREEFGPSENSTEDIMYR</sequence>
<organism evidence="3">
    <name type="scientific">Sipha flava</name>
    <name type="common">yellow sugarcane aphid</name>
    <dbReference type="NCBI Taxonomy" id="143950"/>
    <lineage>
        <taxon>Eukaryota</taxon>
        <taxon>Metazoa</taxon>
        <taxon>Ecdysozoa</taxon>
        <taxon>Arthropoda</taxon>
        <taxon>Hexapoda</taxon>
        <taxon>Insecta</taxon>
        <taxon>Pterygota</taxon>
        <taxon>Neoptera</taxon>
        <taxon>Paraneoptera</taxon>
        <taxon>Hemiptera</taxon>
        <taxon>Sternorrhyncha</taxon>
        <taxon>Aphidomorpha</taxon>
        <taxon>Aphidoidea</taxon>
        <taxon>Aphididae</taxon>
        <taxon>Sipha</taxon>
    </lineage>
</organism>
<dbReference type="RefSeq" id="XP_025408205.1">
    <property type="nucleotide sequence ID" value="XM_025552420.1"/>
</dbReference>
<evidence type="ECO:0000313" key="8">
    <source>
        <dbReference type="RefSeq" id="XP_025408202.1"/>
    </source>
</evidence>
<dbReference type="AlphaFoldDB" id="A0A2S2QUF0"/>
<dbReference type="RefSeq" id="XP_025408202.1">
    <property type="nucleotide sequence ID" value="XM_025552417.1"/>
</dbReference>
<dbReference type="GeneID" id="112681996"/>
<dbReference type="RefSeq" id="XP_025408200.1">
    <property type="nucleotide sequence ID" value="XM_025552415.1"/>
</dbReference>
<evidence type="ECO:0000256" key="2">
    <source>
        <dbReference type="SAM" id="Phobius"/>
    </source>
</evidence>
<keyword evidence="2" id="KW-0812">Transmembrane</keyword>
<keyword evidence="4" id="KW-1185">Reference proteome</keyword>
<keyword evidence="2" id="KW-1133">Transmembrane helix</keyword>
<evidence type="ECO:0000313" key="10">
    <source>
        <dbReference type="RefSeq" id="XP_025408204.1"/>
    </source>
</evidence>
<feature type="region of interest" description="Disordered" evidence="1">
    <location>
        <begin position="1"/>
        <end position="20"/>
    </location>
</feature>
<reference evidence="5 6" key="2">
    <citation type="submission" date="2025-04" db="UniProtKB">
        <authorList>
            <consortium name="RefSeq"/>
        </authorList>
    </citation>
    <scope>IDENTIFICATION</scope>
    <source>
        <tissue evidence="5 6">Whole body</tissue>
    </source>
</reference>
<dbReference type="RefSeq" id="XP_025408199.1">
    <property type="nucleotide sequence ID" value="XM_025552414.1"/>
</dbReference>
<gene>
    <name evidence="5 6 7 8 9 10 11 12" type="primary">LOC112681996</name>
    <name evidence="3" type="ORF">g.75357</name>
</gene>
<evidence type="ECO:0000313" key="5">
    <source>
        <dbReference type="RefSeq" id="XP_025408198.1"/>
    </source>
</evidence>
<dbReference type="RefSeq" id="XP_025408204.1">
    <property type="nucleotide sequence ID" value="XM_025552419.1"/>
</dbReference>
<evidence type="ECO:0000313" key="3">
    <source>
        <dbReference type="EMBL" id="MBY81150.1"/>
    </source>
</evidence>
<reference evidence="3" key="1">
    <citation type="submission" date="2018-04" db="EMBL/GenBank/DDBJ databases">
        <title>Transcriptome assembly of Sipha flava.</title>
        <authorList>
            <person name="Scully E.D."/>
            <person name="Geib S.M."/>
            <person name="Palmer N.A."/>
            <person name="Koch K."/>
            <person name="Bradshaw J."/>
            <person name="Heng-Moss T."/>
            <person name="Sarath G."/>
        </authorList>
    </citation>
    <scope>NUCLEOTIDE SEQUENCE</scope>
</reference>
<evidence type="ECO:0000313" key="7">
    <source>
        <dbReference type="RefSeq" id="XP_025408200.1"/>
    </source>
</evidence>
<feature type="transmembrane region" description="Helical" evidence="2">
    <location>
        <begin position="212"/>
        <end position="233"/>
    </location>
</feature>
<dbReference type="RefSeq" id="XP_025408198.1">
    <property type="nucleotide sequence ID" value="XM_025552413.1"/>
</dbReference>
<evidence type="ECO:0000256" key="1">
    <source>
        <dbReference type="SAM" id="MobiDB-lite"/>
    </source>
</evidence>
<evidence type="ECO:0000313" key="6">
    <source>
        <dbReference type="RefSeq" id="XP_025408199.1"/>
    </source>
</evidence>
<evidence type="ECO:0000313" key="12">
    <source>
        <dbReference type="RefSeq" id="XP_025408206.1"/>
    </source>
</evidence>